<evidence type="ECO:0000313" key="1">
    <source>
        <dbReference type="EMBL" id="RIY05456.1"/>
    </source>
</evidence>
<dbReference type="EMBL" id="QYCN01000055">
    <property type="protein sequence ID" value="RIY05456.1"/>
    <property type="molecule type" value="Genomic_DNA"/>
</dbReference>
<accession>A0A418QJR4</accession>
<protein>
    <submittedName>
        <fullName evidence="1">Uncharacterized protein</fullName>
    </submittedName>
</protein>
<proteinExistence type="predicted"/>
<evidence type="ECO:0000313" key="2">
    <source>
        <dbReference type="Proteomes" id="UP000284250"/>
    </source>
</evidence>
<organism evidence="1 2">
    <name type="scientific">Hymenobacter rubripertinctus</name>
    <dbReference type="NCBI Taxonomy" id="2029981"/>
    <lineage>
        <taxon>Bacteria</taxon>
        <taxon>Pseudomonadati</taxon>
        <taxon>Bacteroidota</taxon>
        <taxon>Cytophagia</taxon>
        <taxon>Cytophagales</taxon>
        <taxon>Hymenobacteraceae</taxon>
        <taxon>Hymenobacter</taxon>
    </lineage>
</organism>
<sequence length="249" mass="27248">MIGHSFLNAGFTGLLAARQPAPAGPLPVAARWDYDPRAISPDGGRWPNIGTESGHALVANGRPVVEEQGGPNARPCVLFADGSFFDGTVDLDILGNAPRTHLVLFESSGTTYIELMGWGQQGYAHMYDSMIYINLVIQHFYGYQNYSEAAVRVGSWNAWLVRTTESVGGSQRMDLWLNDTHTSTGVQLDTLPSALRIGSGHYQDYVSERKIARVLIWDRALSDDEIRLMQEWVASTYGLDCGPAVGQAV</sequence>
<dbReference type="RefSeq" id="WP_119657663.1">
    <property type="nucleotide sequence ID" value="NZ_JBHUOI010000085.1"/>
</dbReference>
<name>A0A418QJR4_9BACT</name>
<keyword evidence="2" id="KW-1185">Reference proteome</keyword>
<dbReference type="Proteomes" id="UP000284250">
    <property type="component" value="Unassembled WGS sequence"/>
</dbReference>
<dbReference type="GO" id="GO:0004553">
    <property type="term" value="F:hydrolase activity, hydrolyzing O-glycosyl compounds"/>
    <property type="evidence" value="ECO:0007669"/>
    <property type="project" value="UniProtKB-ARBA"/>
</dbReference>
<gene>
    <name evidence="1" type="ORF">D0T11_20385</name>
</gene>
<dbReference type="InterPro" id="IPR013320">
    <property type="entry name" value="ConA-like_dom_sf"/>
</dbReference>
<dbReference type="AlphaFoldDB" id="A0A418QJR4"/>
<dbReference type="GO" id="GO:0005975">
    <property type="term" value="P:carbohydrate metabolic process"/>
    <property type="evidence" value="ECO:0007669"/>
    <property type="project" value="UniProtKB-ARBA"/>
</dbReference>
<reference evidence="1 2" key="1">
    <citation type="submission" date="2019-01" db="EMBL/GenBank/DDBJ databases">
        <title>Hymenobacter humicola sp. nov., isolated from soils in Antarctica.</title>
        <authorList>
            <person name="Sedlacek I."/>
            <person name="Holochova P."/>
            <person name="Kralova S."/>
            <person name="Pantucek R."/>
            <person name="Stankova E."/>
            <person name="Vrbovska V."/>
            <person name="Kristofova L."/>
            <person name="Svec P."/>
            <person name="Busse H.-J."/>
        </authorList>
    </citation>
    <scope>NUCLEOTIDE SEQUENCE [LARGE SCALE GENOMIC DNA]</scope>
    <source>
        <strain evidence="1 2">CCM 8852</strain>
    </source>
</reference>
<comment type="caution">
    <text evidence="1">The sequence shown here is derived from an EMBL/GenBank/DDBJ whole genome shotgun (WGS) entry which is preliminary data.</text>
</comment>
<dbReference type="SUPFAM" id="SSF49899">
    <property type="entry name" value="Concanavalin A-like lectins/glucanases"/>
    <property type="match status" value="1"/>
</dbReference>